<name>A0A3G2L5Y0_9FLAO</name>
<gene>
    <name evidence="1" type="ORF">D1013_10000</name>
</gene>
<dbReference type="EMBL" id="CP032050">
    <property type="protein sequence ID" value="AYN67677.1"/>
    <property type="molecule type" value="Genomic_DNA"/>
</dbReference>
<evidence type="ECO:0000313" key="2">
    <source>
        <dbReference type="Proteomes" id="UP000276309"/>
    </source>
</evidence>
<dbReference type="OrthoDB" id="1520702at2"/>
<proteinExistence type="predicted"/>
<keyword evidence="2" id="KW-1185">Reference proteome</keyword>
<dbReference type="AlphaFoldDB" id="A0A3G2L5Y0"/>
<dbReference type="KEGG" id="emar:D1013_10000"/>
<organism evidence="1 2">
    <name type="scientific">Euzebyella marina</name>
    <dbReference type="NCBI Taxonomy" id="1761453"/>
    <lineage>
        <taxon>Bacteria</taxon>
        <taxon>Pseudomonadati</taxon>
        <taxon>Bacteroidota</taxon>
        <taxon>Flavobacteriia</taxon>
        <taxon>Flavobacteriales</taxon>
        <taxon>Flavobacteriaceae</taxon>
        <taxon>Euzebyella</taxon>
    </lineage>
</organism>
<reference evidence="1 2" key="1">
    <citation type="submission" date="2018-08" db="EMBL/GenBank/DDBJ databases">
        <title>The reduced genetic potential of extracellular carbohydrate catabolism in Euzebyella marina RN62, a Flavobacteriia bacterium isolated from the hadal water.</title>
        <authorList>
            <person name="Xue C."/>
        </authorList>
    </citation>
    <scope>NUCLEOTIDE SEQUENCE [LARGE SCALE GENOMIC DNA]</scope>
    <source>
        <strain evidence="1 2">RN62</strain>
    </source>
</reference>
<protein>
    <submittedName>
        <fullName evidence="1">Uncharacterized protein</fullName>
    </submittedName>
</protein>
<dbReference type="Proteomes" id="UP000276309">
    <property type="component" value="Chromosome"/>
</dbReference>
<dbReference type="RefSeq" id="WP_121848693.1">
    <property type="nucleotide sequence ID" value="NZ_CP032050.1"/>
</dbReference>
<sequence length="112" mass="12807">MKGFEVKWKQKTIVAAIEKGSLLIVLRHSNNQENDEVNLIMNGYDTSAQEFCEWPGVGLEEGDELSIEFADFDEISVPKKSNKQSQEEVLKGKIDTYHKLKEELESLGYLEK</sequence>
<accession>A0A3G2L5Y0</accession>
<evidence type="ECO:0000313" key="1">
    <source>
        <dbReference type="EMBL" id="AYN67677.1"/>
    </source>
</evidence>